<dbReference type="GO" id="GO:0043190">
    <property type="term" value="C:ATP-binding cassette (ABC) transporter complex"/>
    <property type="evidence" value="ECO:0007669"/>
    <property type="project" value="InterPro"/>
</dbReference>
<evidence type="ECO:0000313" key="3">
    <source>
        <dbReference type="EMBL" id="EFL51677.1"/>
    </source>
</evidence>
<dbReference type="Pfam" id="PF04069">
    <property type="entry name" value="OpuAC"/>
    <property type="match status" value="1"/>
</dbReference>
<keyword evidence="4" id="KW-1185">Reference proteome</keyword>
<reference evidence="3 4" key="1">
    <citation type="submission" date="2010-08" db="EMBL/GenBank/DDBJ databases">
        <title>The draft genome of Desulfovibrio fructosovorans JJ.</title>
        <authorList>
            <consortium name="US DOE Joint Genome Institute (JGI-PGF)"/>
            <person name="Lucas S."/>
            <person name="Copeland A."/>
            <person name="Lapidus A."/>
            <person name="Cheng J.-F."/>
            <person name="Bruce D."/>
            <person name="Goodwin L."/>
            <person name="Pitluck S."/>
            <person name="Land M.L."/>
            <person name="Hauser L."/>
            <person name="Chang Y.-J."/>
            <person name="Jeffries C."/>
            <person name="Wall J.D."/>
            <person name="Stahl D.A."/>
            <person name="Arkin A.P."/>
            <person name="Dehal P."/>
            <person name="Stolyar S.M."/>
            <person name="Hazen T.C."/>
            <person name="Woyke T.J."/>
        </authorList>
    </citation>
    <scope>NUCLEOTIDE SEQUENCE [LARGE SCALE GENOMIC DNA]</scope>
    <source>
        <strain evidence="3 4">JJ</strain>
    </source>
</reference>
<gene>
    <name evidence="3" type="ORF">DesfrDRAFT_1532</name>
</gene>
<protein>
    <submittedName>
        <fullName evidence="3">Substrate-binding region of ABC-type glycine betaine transport system</fullName>
    </submittedName>
</protein>
<dbReference type="eggNOG" id="COG2113">
    <property type="taxonomic scope" value="Bacteria"/>
</dbReference>
<dbReference type="GO" id="GO:0015871">
    <property type="term" value="P:choline transport"/>
    <property type="evidence" value="ECO:0007669"/>
    <property type="project" value="InterPro"/>
</dbReference>
<dbReference type="GO" id="GO:0022857">
    <property type="term" value="F:transmembrane transporter activity"/>
    <property type="evidence" value="ECO:0007669"/>
    <property type="project" value="InterPro"/>
</dbReference>
<dbReference type="EMBL" id="AECZ01000008">
    <property type="protein sequence ID" value="EFL51677.1"/>
    <property type="molecule type" value="Genomic_DNA"/>
</dbReference>
<dbReference type="STRING" id="596151.DesfrDRAFT_1532"/>
<dbReference type="GO" id="GO:0033265">
    <property type="term" value="F:choline binding"/>
    <property type="evidence" value="ECO:0007669"/>
    <property type="project" value="InterPro"/>
</dbReference>
<evidence type="ECO:0000256" key="1">
    <source>
        <dbReference type="SAM" id="SignalP"/>
    </source>
</evidence>
<dbReference type="RefSeq" id="WP_005992649.1">
    <property type="nucleotide sequence ID" value="NZ_AECZ01000008.1"/>
</dbReference>
<keyword evidence="1" id="KW-0732">Signal</keyword>
<organism evidence="3 4">
    <name type="scientific">Solidesulfovibrio fructosivorans JJ]</name>
    <dbReference type="NCBI Taxonomy" id="596151"/>
    <lineage>
        <taxon>Bacteria</taxon>
        <taxon>Pseudomonadati</taxon>
        <taxon>Thermodesulfobacteriota</taxon>
        <taxon>Desulfovibrionia</taxon>
        <taxon>Desulfovibrionales</taxon>
        <taxon>Desulfovibrionaceae</taxon>
        <taxon>Solidesulfovibrio</taxon>
    </lineage>
</organism>
<dbReference type="Gene3D" id="3.40.190.10">
    <property type="entry name" value="Periplasmic binding protein-like II"/>
    <property type="match status" value="1"/>
</dbReference>
<comment type="caution">
    <text evidence="3">The sequence shown here is derived from an EMBL/GenBank/DDBJ whole genome shotgun (WGS) entry which is preliminary data.</text>
</comment>
<dbReference type="AlphaFoldDB" id="E1JV83"/>
<accession>E1JV83</accession>
<name>E1JV83_SOLFR</name>
<feature type="chain" id="PRO_5003148152" evidence="1">
    <location>
        <begin position="29"/>
        <end position="319"/>
    </location>
</feature>
<feature type="signal peptide" evidence="1">
    <location>
        <begin position="1"/>
        <end position="28"/>
    </location>
</feature>
<evidence type="ECO:0000259" key="2">
    <source>
        <dbReference type="Pfam" id="PF04069"/>
    </source>
</evidence>
<dbReference type="InterPro" id="IPR017783">
    <property type="entry name" value="ABC_choline_sub-bd"/>
</dbReference>
<dbReference type="SUPFAM" id="SSF53850">
    <property type="entry name" value="Periplasmic binding protein-like II"/>
    <property type="match status" value="1"/>
</dbReference>
<dbReference type="CDD" id="cd13640">
    <property type="entry name" value="PBP2_ChoX"/>
    <property type="match status" value="1"/>
</dbReference>
<feature type="domain" description="ABC-type glycine betaine transport system substrate-binding" evidence="2">
    <location>
        <begin position="32"/>
        <end position="286"/>
    </location>
</feature>
<dbReference type="Gene3D" id="3.40.190.100">
    <property type="entry name" value="Glycine betaine-binding periplasmic protein, domain 2"/>
    <property type="match status" value="1"/>
</dbReference>
<sequence precursor="true">MLRSTTRKLVFAMCLALSVALMAGQALAKPGEITFASVSWTGVTIKTELAVQILDVLGYKARNLMVSVPLAYKAMATGEADVFLGNWMPSMATIAEKYFKDGSVIKYCENMTGAKYTLAVPTYEYEAGLKDFSDIHRYADKLDHRIYGIEEGNDGNEIIQAMIDKNMFDLGDFKLVSSSEAGMLGQVQAFARKKQWIVFLGWSPHSMNETIDMKYLTGSTDATFGPNDGTASVYTNIRKGFDKQYPNVAKFLKNLTFPIPMMNTIMTTLHNSKEEQPRRAALKWLKANPDILKKWLDGVTTRKGKPALPVVTAFLAKVH</sequence>
<proteinExistence type="predicted"/>
<dbReference type="InterPro" id="IPR007210">
    <property type="entry name" value="ABC_Gly_betaine_transp_sub-bd"/>
</dbReference>
<dbReference type="GO" id="GO:0042597">
    <property type="term" value="C:periplasmic space"/>
    <property type="evidence" value="ECO:0007669"/>
    <property type="project" value="InterPro"/>
</dbReference>
<dbReference type="OrthoDB" id="9787902at2"/>
<evidence type="ECO:0000313" key="4">
    <source>
        <dbReference type="Proteomes" id="UP000006250"/>
    </source>
</evidence>
<dbReference type="Proteomes" id="UP000006250">
    <property type="component" value="Unassembled WGS sequence"/>
</dbReference>